<dbReference type="Pfam" id="PF01391">
    <property type="entry name" value="Collagen"/>
    <property type="match status" value="4"/>
</dbReference>
<dbReference type="GO" id="GO:0000466">
    <property type="term" value="P:maturation of 5.8S rRNA from tricistronic rRNA transcript (SSU-rRNA, 5.8S rRNA, LSU-rRNA)"/>
    <property type="evidence" value="ECO:0007669"/>
    <property type="project" value="TreeGrafter"/>
</dbReference>
<evidence type="ECO:0000313" key="4">
    <source>
        <dbReference type="EMBL" id="CAD7243393.1"/>
    </source>
</evidence>
<dbReference type="Gene3D" id="1.20.5.320">
    <property type="entry name" value="6-Phosphogluconate Dehydrogenase, domain 3"/>
    <property type="match status" value="1"/>
</dbReference>
<proteinExistence type="predicted"/>
<dbReference type="PANTHER" id="PTHR13500">
    <property type="entry name" value="NUCLEOLAR PRERIBOSOMAL-ASSOCIATED PROTEIN 1"/>
    <property type="match status" value="1"/>
</dbReference>
<dbReference type="OrthoDB" id="8964326at2759"/>
<dbReference type="PANTHER" id="PTHR13500:SF0">
    <property type="entry name" value="NUCLEOLAR PRE-RIBOSOMAL-ASSOCIATED PROTEIN 1"/>
    <property type="match status" value="1"/>
</dbReference>
<dbReference type="InterPro" id="IPR039844">
    <property type="entry name" value="URB1"/>
</dbReference>
<dbReference type="Pfam" id="PF11707">
    <property type="entry name" value="Npa1"/>
    <property type="match status" value="1"/>
</dbReference>
<feature type="domain" description="URB1 N-terminal" evidence="2">
    <location>
        <begin position="658"/>
        <end position="1003"/>
    </location>
</feature>
<feature type="region of interest" description="Disordered" evidence="1">
    <location>
        <begin position="112"/>
        <end position="354"/>
    </location>
</feature>
<protein>
    <submittedName>
        <fullName evidence="4">Uncharacterized protein</fullName>
    </submittedName>
</protein>
<dbReference type="GO" id="GO:0005730">
    <property type="term" value="C:nucleolus"/>
    <property type="evidence" value="ECO:0007669"/>
    <property type="project" value="TreeGrafter"/>
</dbReference>
<evidence type="ECO:0000259" key="3">
    <source>
        <dbReference type="Pfam" id="PF16201"/>
    </source>
</evidence>
<feature type="compositionally biased region" description="Polar residues" evidence="1">
    <location>
        <begin position="372"/>
        <end position="386"/>
    </location>
</feature>
<evidence type="ECO:0000259" key="2">
    <source>
        <dbReference type="Pfam" id="PF11707"/>
    </source>
</evidence>
<organism evidence="4">
    <name type="scientific">Darwinula stevensoni</name>
    <dbReference type="NCBI Taxonomy" id="69355"/>
    <lineage>
        <taxon>Eukaryota</taxon>
        <taxon>Metazoa</taxon>
        <taxon>Ecdysozoa</taxon>
        <taxon>Arthropoda</taxon>
        <taxon>Crustacea</taxon>
        <taxon>Oligostraca</taxon>
        <taxon>Ostracoda</taxon>
        <taxon>Podocopa</taxon>
        <taxon>Podocopida</taxon>
        <taxon>Darwinulocopina</taxon>
        <taxon>Darwinuloidea</taxon>
        <taxon>Darwinulidae</taxon>
        <taxon>Darwinula</taxon>
    </lineage>
</organism>
<accession>A0A7R8X5Y1</accession>
<reference evidence="4" key="1">
    <citation type="submission" date="2020-11" db="EMBL/GenBank/DDBJ databases">
        <authorList>
            <person name="Tran Van P."/>
        </authorList>
    </citation>
    <scope>NUCLEOTIDE SEQUENCE</scope>
</reference>
<sequence>MVPTQCPRGIIIINVRNCEGGSQVRMTIHPRLVLYHRLNCARGRRGKKGKSGDPGPPGPIGLDGPPGPPGPKGEPGLSAYDIISNAKGVKRSLTRLRSGSLGYAAELIAIKGEKGDRGDSGPSGPPGAPGRPGLDGIPGPPGEVGPPGLTGEPGMPGPVGEPGSTGLSGEKGQKGERGLTTTIDGDSFPTGFLEGPPGPPGPPGPQGPPGPKGQLGELGPPGKDGVTGEPGRRGRRGKRGKRGKDGDAANQGLPGPPGPQGPIGETGPAGDKGEPGQGTPGPPGNPGLQGPPGQPGLDGKPGPRGQHGLPGRTGEKGEKGEMGDLGPPGLMGPPGLPGPPGFPGEKGDQGPKGESVQLFDEHVVAVKHQASRPVSASESFWDSGNSLEVGEKGDRGERGPMGLPGPMGLSGEPGDDGKPGMIGPTGTKGSKGDKGDAGPLGRRGKKGDKGDRGPPGVPGLDAPCPLGPDGLPLPGCGWRWPSPSPVLGILRESLAFRMACHDVRVTRALDSRSSENDRLPSHLSWRISWPADDRLQSRLVSSKDFVLRRAAELNRPVRCTRFPTNHFYGRGHGRSEAFSKHTRNRPPKKFGDERTVAYGPWESVTSFHRFHVEDPSRDSKNVNPIRSVVAARDVEAVAECEDVEVLQEYLAHGGKGKELLDALSTASSMKQSQITQVFRTLNSLLLWLATESYDVTIAEEVIRRLLQQHLKVLLFGLSGKAGHIKETLKLLSTAVCVSVWSARQVLSHVNFDHPSLLTAGGRRDRKDLHDVRTCFLHFFVAFFSHHNGHIISELLTKRAFVTRVLTGLRFDSEESVELILKTITNGCLKNKAVSKTIKVKTFSVVTLKGILELHGWKGPSAWIPIQKKVKNKRGKKRKQSSGDEETDETGFTKLIAILKIEEEDEKDDHDQLEEASEKKHVITRIRELTETFLRVLCTSSQDGIVFIDESMGLLGQVKNRVILGILKAMQNNLSRWGSLICSILKVCPDLWIPYWKHLQPKLTLTVRPLEADMWKLVTSHCDALLDVVDMDGLKKTWEQYHPDATVRILIPPQLSMVISSSHTLPLPLAMPKPTVLYQMWEMAQGEKSNQESTAEFLRNISLCMGDYKDCFPHSVPLHPNIVSKCLANVSILAQPGDPLWAECLLNLLLLFSDSSLIHAYIRDKEVMENPIYMALQAMRNDKGDEEEHGREEKQAIISRLFSSLGMCTPAFISMLVQEMSFGMESAHLLTRAARDILNGTSSIGNPASNLLPSALHLEEFCSEVQHQDNTIIVQDSSDTGPTFTNETFIMSLFNLLSSEEEGNSEGWEFVSRLACHAIHMAEDPKFLCEQILTSLPSTPAMKKFRTYLNALCGKWKHSASVHPDWRDPTEALKLIFINHDRYSLNQSSNFEIVSGFEMALKERQDSVTSLMVMNQLHLYLRLMAEQNKDESNFIKLLLNLLLLTVKMKGSSYLVLHDLSLFLHLCQSLGSSCPEAWMLLAEILQGSKVMYQEAIDFIFDELKESLQQKRALTHLSALIISAVQYFSAQDVSALLRLVVSACQGASKKYIAQLSSFLANGMKAWSRVVVESLKNHVPGPIIDVESQDVVKVYLLVRENEIDPRDLDQSFSSWLMALPNPVDGVLDEELASQVIQVLLSCQVLPKRLIKFILRHSDKAREQLLVLTRKRHLNIETCNRPDVFSILQLLSPWPEELDKFICGLVWSEIRERHNKKIVDAFIKDLPEDVSMDGNNLVPRAILQLGKKSYGTSKERTCELLEAMGSLVSPEGSSYLQMLLLRMHRQKLGTLLIYMVEANLDSPSRFTSFLSFIASSAESQPHILEILQEVQIFRAIRRHPNFESILIGEDDTGHLSREIVIKIILLLTKFNPASCCEAPLVPIYLVAYQATMDDIDRHLLQLLALHESQGHSVGSLGSLILWGSSAANHFSVGSNKTPAVKQQLSLWGQTHPDAVLSLLDSERLGITARNFPIDLPLDPFAPLPKSLARKKLIRPEDIYDPRFLLPLLFDLLKPETPLKCGSFIACEAPAVIFASLASQDQVMRLAGETLLAAFHAKLEESRLKEKELWLGVVNGVRRGMALLHPRHPLPPLHASFLVKATHILLDPSRPLFRPIGRYLLLHPSLNVKIVPEFYILFDGQTHDFHLRRYWTFLYSALSQKLEASDVLVVSHAHSQWILKLLKEGVQGIQDYKVLQHRLTLKMILSFFTSPLADTASQILILEFLENLFHASRTAALKLALRQNFLDWCLAVLGKTSDLVVSREHLIHFVRVVNALWGRFKSELLKTFGSYSSHNGVDLDLKTSLLLLLDGIFPEIYSFEICQHLEKKFPHLDHVDVTDLQMLYPEGGKMGKLSIATVL</sequence>
<feature type="domain" description="URB1 C-terminal" evidence="3">
    <location>
        <begin position="2025"/>
        <end position="2242"/>
    </location>
</feature>
<feature type="compositionally biased region" description="Low complexity" evidence="1">
    <location>
        <begin position="212"/>
        <end position="223"/>
    </location>
</feature>
<feature type="region of interest" description="Disordered" evidence="1">
    <location>
        <begin position="573"/>
        <end position="594"/>
    </location>
</feature>
<dbReference type="Pfam" id="PF16201">
    <property type="entry name" value="NopRA1"/>
    <property type="match status" value="1"/>
</dbReference>
<dbReference type="InterPro" id="IPR021714">
    <property type="entry name" value="URB1_N"/>
</dbReference>
<dbReference type="GO" id="GO:0000463">
    <property type="term" value="P:maturation of LSU-rRNA from tricistronic rRNA transcript (SSU-rRNA, 5.8S rRNA, LSU-rRNA)"/>
    <property type="evidence" value="ECO:0007669"/>
    <property type="project" value="TreeGrafter"/>
</dbReference>
<dbReference type="EMBL" id="LR899940">
    <property type="protein sequence ID" value="CAD7243393.1"/>
    <property type="molecule type" value="Genomic_DNA"/>
</dbReference>
<feature type="compositionally biased region" description="Basic and acidic residues" evidence="1">
    <location>
        <begin position="389"/>
        <end position="398"/>
    </location>
</feature>
<name>A0A7R8X5Y1_9CRUS</name>
<dbReference type="InterPro" id="IPR032436">
    <property type="entry name" value="URB1_C"/>
</dbReference>
<feature type="region of interest" description="Disordered" evidence="1">
    <location>
        <begin position="369"/>
        <end position="461"/>
    </location>
</feature>
<evidence type="ECO:0000313" key="5">
    <source>
        <dbReference type="Proteomes" id="UP000677054"/>
    </source>
</evidence>
<dbReference type="InterPro" id="IPR008160">
    <property type="entry name" value="Collagen"/>
</dbReference>
<gene>
    <name evidence="4" type="ORF">DSTB1V02_LOCUS3317</name>
</gene>
<keyword evidence="5" id="KW-1185">Reference proteome</keyword>
<feature type="compositionally biased region" description="Pro residues" evidence="1">
    <location>
        <begin position="196"/>
        <end position="211"/>
    </location>
</feature>
<dbReference type="EMBL" id="CAJPEV010000423">
    <property type="protein sequence ID" value="CAG0885126.1"/>
    <property type="molecule type" value="Genomic_DNA"/>
</dbReference>
<feature type="compositionally biased region" description="Pro residues" evidence="1">
    <location>
        <begin position="330"/>
        <end position="342"/>
    </location>
</feature>
<feature type="region of interest" description="Disordered" evidence="1">
    <location>
        <begin position="43"/>
        <end position="78"/>
    </location>
</feature>
<feature type="compositionally biased region" description="Low complexity" evidence="1">
    <location>
        <begin position="400"/>
        <end position="412"/>
    </location>
</feature>
<dbReference type="Proteomes" id="UP000677054">
    <property type="component" value="Unassembled WGS sequence"/>
</dbReference>
<feature type="compositionally biased region" description="Basic and acidic residues" evidence="1">
    <location>
        <begin position="313"/>
        <end position="322"/>
    </location>
</feature>
<feature type="compositionally biased region" description="Basic residues" evidence="1">
    <location>
        <begin position="233"/>
        <end position="242"/>
    </location>
</feature>
<evidence type="ECO:0000256" key="1">
    <source>
        <dbReference type="SAM" id="MobiDB-lite"/>
    </source>
</evidence>
<feature type="compositionally biased region" description="Pro residues" evidence="1">
    <location>
        <begin position="54"/>
        <end position="72"/>
    </location>
</feature>